<evidence type="ECO:0000313" key="14">
    <source>
        <dbReference type="Proteomes" id="UP000694924"/>
    </source>
</evidence>
<dbReference type="InterPro" id="IPR040986">
    <property type="entry name" value="QSOX_FAD-bd_dom"/>
</dbReference>
<evidence type="ECO:0000256" key="7">
    <source>
        <dbReference type="ARBA" id="ARBA00023157"/>
    </source>
</evidence>
<gene>
    <name evidence="15" type="primary">LOC107066057</name>
</gene>
<sequence>MLRHDIIIQIILLYIVILCQNTSVIAVQEDQYQNYPAQGLYNASDNVIVLNDTNFKTSVYGDSKGWLVEFYNSWCGFCFRFAPTWKAFANDVYSWRDIVVIAAIDCAVDENNPICREYEIMHYPTLKYFPVNAHSSFMGILVEKDDNIEVVRHNLIKRLEKEQEEGRGLTWPNITPYRSAEIKDIWKIVPKTVKYFFLFFEKTDSHLGTEVILDMHKITSLQIRRVTSDNELLCVTSQITKFPSISVLSQEEPQKHLNIRTPTRESVKQIIGNYMRSKGINIDEEIIIKHNNVASLIPKPNKINNTVSNSQQEQQYNSDIFEDHLYQLDLESTLRYSIYDEIPMNKMIEGEKLEALKAYLNVLAKYFPMRYSSVFLDEIRDAIINKDKIYGEEFLQLVRSTEKQMSPVYSGPQQWIGCKGSKKIYRGYPCGLWTMFHMLTVNFGMENKDKRHYNPIEILRAMYKYITNFFGCTDCARHFVEMASTNKIYEVQNGDDNILWLWKAHNEVNARLAGDVTEDPQHKKIQYPLKEQCSECRYSNGTWRTDQVLYYLKRKYSYAGINYYGSNEKHINVKNHQFELRHGQLVTNKYLNFKKLVWDFNIFDISICVVLYITSAAILTLVCIKFAVKRSYRKKTYINLLGKV</sequence>
<feature type="transmembrane region" description="Helical" evidence="10">
    <location>
        <begin position="609"/>
        <end position="628"/>
    </location>
</feature>
<evidence type="ECO:0000256" key="9">
    <source>
        <dbReference type="ARBA" id="ARBA00048864"/>
    </source>
</evidence>
<evidence type="ECO:0000256" key="6">
    <source>
        <dbReference type="ARBA" id="ARBA00023002"/>
    </source>
</evidence>
<dbReference type="EC" id="1.8.3.2" evidence="10"/>
<dbReference type="InterPro" id="IPR013766">
    <property type="entry name" value="Thioredoxin_domain"/>
</dbReference>
<dbReference type="InterPro" id="IPR017905">
    <property type="entry name" value="ERV/ALR_sulphydryl_oxidase"/>
</dbReference>
<dbReference type="SUPFAM" id="SSF52833">
    <property type="entry name" value="Thioredoxin-like"/>
    <property type="match status" value="1"/>
</dbReference>
<comment type="cofactor">
    <cofactor evidence="1 10">
        <name>FAD</name>
        <dbReference type="ChEBI" id="CHEBI:57692"/>
    </cofactor>
</comment>
<keyword evidence="6 10" id="KW-0560">Oxidoreductase</keyword>
<keyword evidence="14" id="KW-1185">Reference proteome</keyword>
<protein>
    <recommendedName>
        <fullName evidence="10">Sulfhydryl oxidase</fullName>
        <ecNumber evidence="10">1.8.3.2</ecNumber>
    </recommendedName>
</protein>
<evidence type="ECO:0000256" key="11">
    <source>
        <dbReference type="SAM" id="SignalP"/>
    </source>
</evidence>
<dbReference type="RefSeq" id="XP_015175798.1">
    <property type="nucleotide sequence ID" value="XM_015320312.1"/>
</dbReference>
<dbReference type="GeneID" id="107066057"/>
<dbReference type="Gene3D" id="1.20.120.310">
    <property type="entry name" value="ERV/ALR sulfhydryl oxidase domain"/>
    <property type="match status" value="1"/>
</dbReference>
<feature type="domain" description="ERV/ALR sulfhydryl oxidase" evidence="12">
    <location>
        <begin position="421"/>
        <end position="527"/>
    </location>
</feature>
<dbReference type="PROSITE" id="PS51352">
    <property type="entry name" value="THIOREDOXIN_2"/>
    <property type="match status" value="1"/>
</dbReference>
<dbReference type="InterPro" id="IPR042568">
    <property type="entry name" value="QSOX_FAD-bd_sf"/>
</dbReference>
<dbReference type="Pfam" id="PF04777">
    <property type="entry name" value="Evr1_Alr"/>
    <property type="match status" value="1"/>
</dbReference>
<feature type="chain" id="PRO_5046921983" description="Sulfhydryl oxidase" evidence="11">
    <location>
        <begin position="27"/>
        <end position="644"/>
    </location>
</feature>
<evidence type="ECO:0000256" key="2">
    <source>
        <dbReference type="ARBA" id="ARBA00006041"/>
    </source>
</evidence>
<keyword evidence="7" id="KW-1015">Disulfide bond</keyword>
<dbReference type="Gene3D" id="1.20.120.1960">
    <property type="entry name" value="QSOX sulfhydryl oxidase domain"/>
    <property type="match status" value="1"/>
</dbReference>
<comment type="function">
    <text evidence="10">Catalyzes the oxidation of sulfhydryl groups in peptide and protein thiols to disulfides with the reduction of oxygen to hydrogen peroxide.</text>
</comment>
<dbReference type="PANTHER" id="PTHR22897">
    <property type="entry name" value="QUIESCIN Q6-RELATED SULFHYDRYL OXIDASE"/>
    <property type="match status" value="1"/>
</dbReference>
<evidence type="ECO:0000256" key="8">
    <source>
        <dbReference type="ARBA" id="ARBA00023180"/>
    </source>
</evidence>
<keyword evidence="10" id="KW-1133">Transmembrane helix</keyword>
<dbReference type="Proteomes" id="UP000694924">
    <property type="component" value="Unplaced"/>
</dbReference>
<dbReference type="Pfam" id="PF00085">
    <property type="entry name" value="Thioredoxin"/>
    <property type="match status" value="1"/>
</dbReference>
<dbReference type="InterPro" id="IPR039798">
    <property type="entry name" value="Sulfhydryl_oxidase"/>
</dbReference>
<feature type="domain" description="Thioredoxin" evidence="13">
    <location>
        <begin position="29"/>
        <end position="161"/>
    </location>
</feature>
<keyword evidence="5 10" id="KW-0274">FAD</keyword>
<evidence type="ECO:0000259" key="12">
    <source>
        <dbReference type="PROSITE" id="PS51324"/>
    </source>
</evidence>
<reference evidence="15" key="1">
    <citation type="submission" date="2025-08" db="UniProtKB">
        <authorList>
            <consortium name="RefSeq"/>
        </authorList>
    </citation>
    <scope>IDENTIFICATION</scope>
    <source>
        <tissue evidence="15">Whole body</tissue>
    </source>
</reference>
<proteinExistence type="inferred from homology"/>
<name>A0ABM1I6G1_POLDO</name>
<dbReference type="SUPFAM" id="SSF69000">
    <property type="entry name" value="FAD-dependent thiol oxidase"/>
    <property type="match status" value="1"/>
</dbReference>
<keyword evidence="10" id="KW-0812">Transmembrane</keyword>
<dbReference type="Pfam" id="PF18371">
    <property type="entry name" value="FAD_SOX"/>
    <property type="match status" value="1"/>
</dbReference>
<keyword evidence="8" id="KW-0325">Glycoprotein</keyword>
<organism evidence="14 15">
    <name type="scientific">Polistes dominula</name>
    <name type="common">European paper wasp</name>
    <name type="synonym">Vespa dominula</name>
    <dbReference type="NCBI Taxonomy" id="743375"/>
    <lineage>
        <taxon>Eukaryota</taxon>
        <taxon>Metazoa</taxon>
        <taxon>Ecdysozoa</taxon>
        <taxon>Arthropoda</taxon>
        <taxon>Hexapoda</taxon>
        <taxon>Insecta</taxon>
        <taxon>Pterygota</taxon>
        <taxon>Neoptera</taxon>
        <taxon>Endopterygota</taxon>
        <taxon>Hymenoptera</taxon>
        <taxon>Apocrita</taxon>
        <taxon>Aculeata</taxon>
        <taxon>Vespoidea</taxon>
        <taxon>Vespidae</taxon>
        <taxon>Polistinae</taxon>
        <taxon>Polistini</taxon>
        <taxon>Polistes</taxon>
    </lineage>
</organism>
<dbReference type="Pfam" id="PF18108">
    <property type="entry name" value="QSOX_Trx1"/>
    <property type="match status" value="1"/>
</dbReference>
<evidence type="ECO:0000256" key="4">
    <source>
        <dbReference type="ARBA" id="ARBA00022729"/>
    </source>
</evidence>
<keyword evidence="4 11" id="KW-0732">Signal</keyword>
<dbReference type="CDD" id="cd02992">
    <property type="entry name" value="PDI_a_QSOX"/>
    <property type="match status" value="1"/>
</dbReference>
<keyword evidence="3 10" id="KW-0285">Flavoprotein</keyword>
<dbReference type="InterPro" id="IPR036774">
    <property type="entry name" value="ERV/ALR_sulphydryl_oxid_sf"/>
</dbReference>
<dbReference type="InterPro" id="IPR036249">
    <property type="entry name" value="Thioredoxin-like_sf"/>
</dbReference>
<evidence type="ECO:0000313" key="15">
    <source>
        <dbReference type="RefSeq" id="XP_015175798.1"/>
    </source>
</evidence>
<accession>A0ABM1I6G1</accession>
<dbReference type="Gene3D" id="3.40.30.10">
    <property type="entry name" value="Glutaredoxin"/>
    <property type="match status" value="2"/>
</dbReference>
<dbReference type="PROSITE" id="PS51324">
    <property type="entry name" value="ERV_ALR"/>
    <property type="match status" value="1"/>
</dbReference>
<evidence type="ECO:0000256" key="1">
    <source>
        <dbReference type="ARBA" id="ARBA00001974"/>
    </source>
</evidence>
<dbReference type="PANTHER" id="PTHR22897:SF8">
    <property type="entry name" value="SULFHYDRYL OXIDASE"/>
    <property type="match status" value="1"/>
</dbReference>
<dbReference type="InterPro" id="IPR041269">
    <property type="entry name" value="QSOX_Trx1"/>
</dbReference>
<feature type="signal peptide" evidence="11">
    <location>
        <begin position="1"/>
        <end position="26"/>
    </location>
</feature>
<evidence type="ECO:0000259" key="13">
    <source>
        <dbReference type="PROSITE" id="PS51352"/>
    </source>
</evidence>
<evidence type="ECO:0000256" key="5">
    <source>
        <dbReference type="ARBA" id="ARBA00022827"/>
    </source>
</evidence>
<evidence type="ECO:0000256" key="10">
    <source>
        <dbReference type="RuleBase" id="RU371123"/>
    </source>
</evidence>
<evidence type="ECO:0000256" key="3">
    <source>
        <dbReference type="ARBA" id="ARBA00022630"/>
    </source>
</evidence>
<keyword evidence="10" id="KW-0472">Membrane</keyword>
<comment type="catalytic activity">
    <reaction evidence="9 10">
        <text>2 R'C(R)SH + O2 = R'C(R)S-S(R)CR' + H2O2</text>
        <dbReference type="Rhea" id="RHEA:17357"/>
        <dbReference type="ChEBI" id="CHEBI:15379"/>
        <dbReference type="ChEBI" id="CHEBI:16240"/>
        <dbReference type="ChEBI" id="CHEBI:16520"/>
        <dbReference type="ChEBI" id="CHEBI:17412"/>
        <dbReference type="EC" id="1.8.3.2"/>
    </reaction>
</comment>
<comment type="similarity">
    <text evidence="2 10">Belongs to the quiescin-sulfhydryl oxidase (QSOX) family.</text>
</comment>